<sequence>MTGPRYRLDPHLAVLCRPDGSAQIGWDPRRAVLVRPDDGLDPAGLAAVLAELQAGAELSSLTARYPGPVIDELVRGLRAAGLLDVAPSAAAVRTPVIRVHGPGPIATALADGLRCSGARISRSTGPHFTVSPAGTDLVLLADTQVVNPRLVRELTRGRVAHLPVRFRDGLGVVGPLVLPGTTSCLRCADLHRTDRDPEWPALAAQLRDRVGSADRATLLATVALALRQVSAVMAAVRSGGSGSGPAPATLWTTLEVDVGAGSILTRRWPKHPACGC</sequence>
<proteinExistence type="predicted"/>
<comment type="caution">
    <text evidence="1">The sequence shown here is derived from an EMBL/GenBank/DDBJ whole genome shotgun (WGS) entry which is preliminary data.</text>
</comment>
<dbReference type="EMBL" id="LQOJ01000005">
    <property type="protein sequence ID" value="ORV10057.1"/>
    <property type="molecule type" value="Genomic_DNA"/>
</dbReference>
<dbReference type="Proteomes" id="UP000193484">
    <property type="component" value="Unassembled WGS sequence"/>
</dbReference>
<evidence type="ECO:0000313" key="2">
    <source>
        <dbReference type="Proteomes" id="UP000193484"/>
    </source>
</evidence>
<dbReference type="OrthoDB" id="4426339at2"/>
<protein>
    <submittedName>
        <fullName evidence="1">Cyclodehydratase</fullName>
    </submittedName>
</protein>
<dbReference type="Gene3D" id="3.40.50.720">
    <property type="entry name" value="NAD(P)-binding Rossmann-like Domain"/>
    <property type="match status" value="1"/>
</dbReference>
<dbReference type="RefSeq" id="WP_085092484.1">
    <property type="nucleotide sequence ID" value="NZ_AP022603.1"/>
</dbReference>
<dbReference type="AlphaFoldDB" id="A0A1X1RNI0"/>
<organism evidence="1 2">
    <name type="scientific">Mycolicibacterium fallax</name>
    <name type="common">Mycobacterium fallax</name>
    <dbReference type="NCBI Taxonomy" id="1793"/>
    <lineage>
        <taxon>Bacteria</taxon>
        <taxon>Bacillati</taxon>
        <taxon>Actinomycetota</taxon>
        <taxon>Actinomycetes</taxon>
        <taxon>Mycobacteriales</taxon>
        <taxon>Mycobacteriaceae</taxon>
        <taxon>Mycolicibacterium</taxon>
    </lineage>
</organism>
<name>A0A1X1RNI0_MYCFA</name>
<evidence type="ECO:0000313" key="1">
    <source>
        <dbReference type="EMBL" id="ORV10057.1"/>
    </source>
</evidence>
<accession>A0A1X1RNI0</accession>
<keyword evidence="2" id="KW-1185">Reference proteome</keyword>
<reference evidence="1 2" key="1">
    <citation type="submission" date="2016-01" db="EMBL/GenBank/DDBJ databases">
        <title>The new phylogeny of the genus Mycobacterium.</title>
        <authorList>
            <person name="Tarcisio F."/>
            <person name="Conor M."/>
            <person name="Antonella G."/>
            <person name="Elisabetta G."/>
            <person name="Giulia F.S."/>
            <person name="Sara T."/>
            <person name="Anna F."/>
            <person name="Clotilde B."/>
            <person name="Roberto B."/>
            <person name="Veronica D.S."/>
            <person name="Fabio R."/>
            <person name="Monica P."/>
            <person name="Olivier J."/>
            <person name="Enrico T."/>
            <person name="Nicola S."/>
        </authorList>
    </citation>
    <scope>NUCLEOTIDE SEQUENCE [LARGE SCALE GENOMIC DNA]</scope>
    <source>
        <strain evidence="1 2">DSM 44179</strain>
    </source>
</reference>
<dbReference type="STRING" id="1793.AWC04_01125"/>
<gene>
    <name evidence="1" type="ORF">AWC04_01125</name>
</gene>